<organism evidence="11 12">
    <name type="scientific">Brevundimonas terrae</name>
    <dbReference type="NCBI Taxonomy" id="363631"/>
    <lineage>
        <taxon>Bacteria</taxon>
        <taxon>Pseudomonadati</taxon>
        <taxon>Pseudomonadota</taxon>
        <taxon>Alphaproteobacteria</taxon>
        <taxon>Caulobacterales</taxon>
        <taxon>Caulobacteraceae</taxon>
        <taxon>Brevundimonas</taxon>
    </lineage>
</organism>
<sequence>MSQRDLEGWTIAFDLDGTLVDSAPDLIGTLNRLLVAEGLPPRPLEAARHLVGHGAMALLKDGFAEAGAEWNDEGGKVLFDAFIADYIANIAVDTRPFPSCVEVLDRLSARGATLCVATNKRTDLSLALLDALELTNRFAAIVGPDAVSAKKPDGAHIREAVLKAGGDPAKAIMVGDSTTDTGAAANAPVPCILVSFGYSDVPMAQMGGDITIDHYDEFEDALDKLIA</sequence>
<proteinExistence type="inferred from homology"/>
<dbReference type="Gene3D" id="3.40.50.1000">
    <property type="entry name" value="HAD superfamily/HAD-like"/>
    <property type="match status" value="1"/>
</dbReference>
<evidence type="ECO:0000313" key="11">
    <source>
        <dbReference type="EMBL" id="GAA0393110.1"/>
    </source>
</evidence>
<dbReference type="SFLD" id="SFLDG01129">
    <property type="entry name" value="C1.5:_HAD__Beta-PGM__Phosphata"/>
    <property type="match status" value="1"/>
</dbReference>
<dbReference type="SFLD" id="SFLDS00003">
    <property type="entry name" value="Haloacid_Dehalogenase"/>
    <property type="match status" value="1"/>
</dbReference>
<evidence type="ECO:0000313" key="12">
    <source>
        <dbReference type="Proteomes" id="UP001500791"/>
    </source>
</evidence>
<evidence type="ECO:0000256" key="9">
    <source>
        <dbReference type="ARBA" id="ARBA00023277"/>
    </source>
</evidence>
<evidence type="ECO:0000256" key="10">
    <source>
        <dbReference type="HAMAP-Rule" id="MF_00495"/>
    </source>
</evidence>
<feature type="active site" description="Nucleophile" evidence="10">
    <location>
        <position position="14"/>
    </location>
</feature>
<dbReference type="Pfam" id="PF13419">
    <property type="entry name" value="HAD_2"/>
    <property type="match status" value="1"/>
</dbReference>
<dbReference type="Proteomes" id="UP001500791">
    <property type="component" value="Unassembled WGS sequence"/>
</dbReference>
<dbReference type="PANTHER" id="PTHR43434:SF1">
    <property type="entry name" value="PHOSPHOGLYCOLATE PHOSPHATASE"/>
    <property type="match status" value="1"/>
</dbReference>
<evidence type="ECO:0000256" key="8">
    <source>
        <dbReference type="ARBA" id="ARBA00022842"/>
    </source>
</evidence>
<name>A0ABN0YEP2_9CAUL</name>
<protein>
    <recommendedName>
        <fullName evidence="5 10">Phosphoglycolate phosphatase</fullName>
        <shortName evidence="10">PGP</shortName>
        <shortName evidence="10">PGPase</shortName>
        <ecNumber evidence="5 10">3.1.3.18</ecNumber>
    </recommendedName>
</protein>
<keyword evidence="9 10" id="KW-0119">Carbohydrate metabolism</keyword>
<dbReference type="InterPro" id="IPR041492">
    <property type="entry name" value="HAD_2"/>
</dbReference>
<dbReference type="InterPro" id="IPR037512">
    <property type="entry name" value="PGPase_prok"/>
</dbReference>
<evidence type="ECO:0000256" key="2">
    <source>
        <dbReference type="ARBA" id="ARBA00001946"/>
    </source>
</evidence>
<comment type="pathway">
    <text evidence="3 10">Organic acid metabolism; glycolate biosynthesis; glycolate from 2-phosphoglycolate: step 1/1.</text>
</comment>
<comment type="cofactor">
    <cofactor evidence="2 10">
        <name>Mg(2+)</name>
        <dbReference type="ChEBI" id="CHEBI:18420"/>
    </cofactor>
</comment>
<comment type="catalytic activity">
    <reaction evidence="1 10">
        <text>2-phosphoglycolate + H2O = glycolate + phosphate</text>
        <dbReference type="Rhea" id="RHEA:14369"/>
        <dbReference type="ChEBI" id="CHEBI:15377"/>
        <dbReference type="ChEBI" id="CHEBI:29805"/>
        <dbReference type="ChEBI" id="CHEBI:43474"/>
        <dbReference type="ChEBI" id="CHEBI:58033"/>
        <dbReference type="EC" id="3.1.3.18"/>
    </reaction>
</comment>
<evidence type="ECO:0000256" key="1">
    <source>
        <dbReference type="ARBA" id="ARBA00000830"/>
    </source>
</evidence>
<feature type="binding site" evidence="10">
    <location>
        <position position="176"/>
    </location>
    <ligand>
        <name>Mg(2+)</name>
        <dbReference type="ChEBI" id="CHEBI:18420"/>
    </ligand>
</feature>
<feature type="binding site" evidence="10">
    <location>
        <position position="16"/>
    </location>
    <ligand>
        <name>Mg(2+)</name>
        <dbReference type="ChEBI" id="CHEBI:18420"/>
    </ligand>
</feature>
<evidence type="ECO:0000256" key="7">
    <source>
        <dbReference type="ARBA" id="ARBA00022801"/>
    </source>
</evidence>
<dbReference type="SUPFAM" id="SSF56784">
    <property type="entry name" value="HAD-like"/>
    <property type="match status" value="1"/>
</dbReference>
<dbReference type="HAMAP" id="MF_00495">
    <property type="entry name" value="GPH_hydrolase_bact"/>
    <property type="match status" value="1"/>
</dbReference>
<evidence type="ECO:0000256" key="3">
    <source>
        <dbReference type="ARBA" id="ARBA00004818"/>
    </source>
</evidence>
<dbReference type="RefSeq" id="WP_167177241.1">
    <property type="nucleotide sequence ID" value="NZ_BAAAEJ010000007.1"/>
</dbReference>
<evidence type="ECO:0000256" key="6">
    <source>
        <dbReference type="ARBA" id="ARBA00022723"/>
    </source>
</evidence>
<feature type="binding site" evidence="10">
    <location>
        <position position="14"/>
    </location>
    <ligand>
        <name>Mg(2+)</name>
        <dbReference type="ChEBI" id="CHEBI:18420"/>
    </ligand>
</feature>
<comment type="similarity">
    <text evidence="4 10">Belongs to the HAD-like hydrolase superfamily. CbbY/CbbZ/Gph/YieH family.</text>
</comment>
<comment type="caution">
    <text evidence="11">The sequence shown here is derived from an EMBL/GenBank/DDBJ whole genome shotgun (WGS) entry which is preliminary data.</text>
</comment>
<dbReference type="InterPro" id="IPR023214">
    <property type="entry name" value="HAD_sf"/>
</dbReference>
<dbReference type="EC" id="3.1.3.18" evidence="5 10"/>
<dbReference type="Gene3D" id="1.10.150.240">
    <property type="entry name" value="Putative phosphatase, domain 2"/>
    <property type="match status" value="1"/>
</dbReference>
<accession>A0ABN0YEP2</accession>
<keyword evidence="6 10" id="KW-0479">Metal-binding</keyword>
<gene>
    <name evidence="11" type="ORF">GCM10009093_19600</name>
</gene>
<reference evidence="11 12" key="1">
    <citation type="journal article" date="2019" name="Int. J. Syst. Evol. Microbiol.">
        <title>The Global Catalogue of Microorganisms (GCM) 10K type strain sequencing project: providing services to taxonomists for standard genome sequencing and annotation.</title>
        <authorList>
            <consortium name="The Broad Institute Genomics Platform"/>
            <consortium name="The Broad Institute Genome Sequencing Center for Infectious Disease"/>
            <person name="Wu L."/>
            <person name="Ma J."/>
        </authorList>
    </citation>
    <scope>NUCLEOTIDE SEQUENCE [LARGE SCALE GENOMIC DNA]</scope>
    <source>
        <strain evidence="11 12">JCM 13476</strain>
    </source>
</reference>
<dbReference type="EMBL" id="BAAAEJ010000007">
    <property type="protein sequence ID" value="GAA0393110.1"/>
    <property type="molecule type" value="Genomic_DNA"/>
</dbReference>
<dbReference type="InterPro" id="IPR036412">
    <property type="entry name" value="HAD-like_sf"/>
</dbReference>
<comment type="function">
    <text evidence="10">Specifically catalyzes the dephosphorylation of 2-phosphoglycolate. Is involved in the dissimilation of the intracellular 2-phosphoglycolate formed during the DNA repair of 3'-phosphoglycolate ends, a major class of DNA lesions induced by oxidative stress.</text>
</comment>
<keyword evidence="12" id="KW-1185">Reference proteome</keyword>
<evidence type="ECO:0000256" key="5">
    <source>
        <dbReference type="ARBA" id="ARBA00013078"/>
    </source>
</evidence>
<keyword evidence="7 10" id="KW-0378">Hydrolase</keyword>
<evidence type="ECO:0000256" key="4">
    <source>
        <dbReference type="ARBA" id="ARBA00006171"/>
    </source>
</evidence>
<dbReference type="InterPro" id="IPR006439">
    <property type="entry name" value="HAD-SF_hydro_IA"/>
</dbReference>
<dbReference type="InterPro" id="IPR050155">
    <property type="entry name" value="HAD-like_hydrolase_sf"/>
</dbReference>
<keyword evidence="8 10" id="KW-0460">Magnesium</keyword>
<dbReference type="PANTHER" id="PTHR43434">
    <property type="entry name" value="PHOSPHOGLYCOLATE PHOSPHATASE"/>
    <property type="match status" value="1"/>
</dbReference>
<dbReference type="NCBIfam" id="TIGR01549">
    <property type="entry name" value="HAD-SF-IA-v1"/>
    <property type="match status" value="1"/>
</dbReference>
<dbReference type="InterPro" id="IPR023198">
    <property type="entry name" value="PGP-like_dom2"/>
</dbReference>